<dbReference type="GO" id="GO:0005506">
    <property type="term" value="F:iron ion binding"/>
    <property type="evidence" value="ECO:0007669"/>
    <property type="project" value="InterPro"/>
</dbReference>
<keyword evidence="9" id="KW-0812">Transmembrane</keyword>
<gene>
    <name evidence="10" type="ORF">FSARC_7279</name>
</gene>
<evidence type="ECO:0000256" key="3">
    <source>
        <dbReference type="ARBA" id="ARBA00022617"/>
    </source>
</evidence>
<feature type="binding site" description="axial binding residue" evidence="8">
    <location>
        <position position="451"/>
    </location>
    <ligand>
        <name>heme</name>
        <dbReference type="ChEBI" id="CHEBI:30413"/>
    </ligand>
    <ligandPart>
        <name>Fe</name>
        <dbReference type="ChEBI" id="CHEBI:18248"/>
    </ligandPart>
</feature>
<dbReference type="OrthoDB" id="1844152at2759"/>
<keyword evidence="6 8" id="KW-0408">Iron</keyword>
<evidence type="ECO:0000256" key="4">
    <source>
        <dbReference type="ARBA" id="ARBA00022723"/>
    </source>
</evidence>
<dbReference type="Gene3D" id="1.10.630.10">
    <property type="entry name" value="Cytochrome P450"/>
    <property type="match status" value="1"/>
</dbReference>
<dbReference type="EMBL" id="JABEXW010000386">
    <property type="protein sequence ID" value="KAF4964851.1"/>
    <property type="molecule type" value="Genomic_DNA"/>
</dbReference>
<evidence type="ECO:0000313" key="11">
    <source>
        <dbReference type="Proteomes" id="UP000622797"/>
    </source>
</evidence>
<evidence type="ECO:0000256" key="2">
    <source>
        <dbReference type="ARBA" id="ARBA00010617"/>
    </source>
</evidence>
<dbReference type="CDD" id="cd11041">
    <property type="entry name" value="CYP503A1-like"/>
    <property type="match status" value="1"/>
</dbReference>
<keyword evidence="4 8" id="KW-0479">Metal-binding</keyword>
<evidence type="ECO:0000256" key="1">
    <source>
        <dbReference type="ARBA" id="ARBA00001971"/>
    </source>
</evidence>
<dbReference type="SUPFAM" id="SSF48264">
    <property type="entry name" value="Cytochrome P450"/>
    <property type="match status" value="1"/>
</dbReference>
<protein>
    <recommendedName>
        <fullName evidence="12">Cytochrome P450 monooxygenase</fullName>
    </recommendedName>
</protein>
<organism evidence="10 11">
    <name type="scientific">Fusarium sarcochroum</name>
    <dbReference type="NCBI Taxonomy" id="1208366"/>
    <lineage>
        <taxon>Eukaryota</taxon>
        <taxon>Fungi</taxon>
        <taxon>Dikarya</taxon>
        <taxon>Ascomycota</taxon>
        <taxon>Pezizomycotina</taxon>
        <taxon>Sordariomycetes</taxon>
        <taxon>Hypocreomycetidae</taxon>
        <taxon>Hypocreales</taxon>
        <taxon>Nectriaceae</taxon>
        <taxon>Fusarium</taxon>
        <taxon>Fusarium lateritium species complex</taxon>
    </lineage>
</organism>
<evidence type="ECO:0000256" key="6">
    <source>
        <dbReference type="ARBA" id="ARBA00023004"/>
    </source>
</evidence>
<reference evidence="10" key="1">
    <citation type="journal article" date="2020" name="BMC Genomics">
        <title>Correction to: Identification and distribution of gene clusters required for synthesis of sphingolipid metabolism inhibitors in diverse species of the filamentous fungus Fusarium.</title>
        <authorList>
            <person name="Kim H.S."/>
            <person name="Lohmar J.M."/>
            <person name="Busman M."/>
            <person name="Brown D.W."/>
            <person name="Naumann T.A."/>
            <person name="Divon H.H."/>
            <person name="Lysoe E."/>
            <person name="Uhlig S."/>
            <person name="Proctor R.H."/>
        </authorList>
    </citation>
    <scope>NUCLEOTIDE SEQUENCE</scope>
    <source>
        <strain evidence="10">NRRL 20472</strain>
    </source>
</reference>
<keyword evidence="5" id="KW-0560">Oxidoreductase</keyword>
<comment type="caution">
    <text evidence="10">The sequence shown here is derived from an EMBL/GenBank/DDBJ whole genome shotgun (WGS) entry which is preliminary data.</text>
</comment>
<keyword evidence="11" id="KW-1185">Reference proteome</keyword>
<feature type="transmembrane region" description="Helical" evidence="9">
    <location>
        <begin position="20"/>
        <end position="36"/>
    </location>
</feature>
<keyword evidence="7" id="KW-0503">Monooxygenase</keyword>
<dbReference type="InterPro" id="IPR001128">
    <property type="entry name" value="Cyt_P450"/>
</dbReference>
<dbReference type="GO" id="GO:0004497">
    <property type="term" value="F:monooxygenase activity"/>
    <property type="evidence" value="ECO:0007669"/>
    <property type="project" value="UniProtKB-KW"/>
</dbReference>
<accession>A0A8H4TVF0</accession>
<dbReference type="PANTHER" id="PTHR46206:SF2">
    <property type="entry name" value="CYTOCHROME P450 MONOOXYGENASE AUSG-RELATED"/>
    <property type="match status" value="1"/>
</dbReference>
<dbReference type="Pfam" id="PF00067">
    <property type="entry name" value="p450"/>
    <property type="match status" value="1"/>
</dbReference>
<dbReference type="GO" id="GO:0020037">
    <property type="term" value="F:heme binding"/>
    <property type="evidence" value="ECO:0007669"/>
    <property type="project" value="InterPro"/>
</dbReference>
<dbReference type="PRINTS" id="PR00465">
    <property type="entry name" value="EP450IV"/>
</dbReference>
<evidence type="ECO:0000256" key="8">
    <source>
        <dbReference type="PIRSR" id="PIRSR602403-1"/>
    </source>
</evidence>
<sequence>MDSIPWTDVWSRYEALGKSFPLIVTIAFALIIHHALQGSRSNVPLANPKQSKRKDFVLRANKTVDDWFRTNPDKPMRLVGDVEEVTVLPPSLANEIRNDKRLSFAQWTFKAFHGHLPGFEAFKSGTDGNNLVQTIITKDLTKHLNKITEPLATETAMTLEQLFTDEAEWHTISMRETVLRLVARISSRVFLGTELCRNEEWLRITRDYTVVGFLAGEELRQWPEFIRPFIHWLLPGCQKLRAEVQKAHSIIQATVNGRRQREKELLAAGQDMPVYDDAIEWLEKAAAAKGIACDLSASQLGLSLAAIHTTTDLLTQVLTRICQNPDILEPLREEMTSALREDGWNKTSLYKMKLLDSVIKESQRMKPTEIVSMTRLALDDIKLSDGTFIPKNTGIAVSSHRMWDPTLHTNPDHWDARRFYNMRDEPGKQNFSQLVATSPDHLAFGHGQNACPGRFFASNEVKIALVQIILKYDFELEAGAVPQVYKHGFTLSGDPMLNLRIKRRPGNEAI</sequence>
<name>A0A8H4TVF0_9HYPO</name>
<evidence type="ECO:0000256" key="5">
    <source>
        <dbReference type="ARBA" id="ARBA00023002"/>
    </source>
</evidence>
<evidence type="ECO:0000256" key="9">
    <source>
        <dbReference type="SAM" id="Phobius"/>
    </source>
</evidence>
<comment type="cofactor">
    <cofactor evidence="1 8">
        <name>heme</name>
        <dbReference type="ChEBI" id="CHEBI:30413"/>
    </cofactor>
</comment>
<proteinExistence type="inferred from homology"/>
<dbReference type="InterPro" id="IPR002403">
    <property type="entry name" value="Cyt_P450_E_grp-IV"/>
</dbReference>
<dbReference type="InterPro" id="IPR036396">
    <property type="entry name" value="Cyt_P450_sf"/>
</dbReference>
<dbReference type="PANTHER" id="PTHR46206">
    <property type="entry name" value="CYTOCHROME P450"/>
    <property type="match status" value="1"/>
</dbReference>
<keyword evidence="3 8" id="KW-0349">Heme</keyword>
<comment type="similarity">
    <text evidence="2">Belongs to the cytochrome P450 family.</text>
</comment>
<evidence type="ECO:0008006" key="12">
    <source>
        <dbReference type="Google" id="ProtNLM"/>
    </source>
</evidence>
<dbReference type="Proteomes" id="UP000622797">
    <property type="component" value="Unassembled WGS sequence"/>
</dbReference>
<evidence type="ECO:0000313" key="10">
    <source>
        <dbReference type="EMBL" id="KAF4964851.1"/>
    </source>
</evidence>
<dbReference type="AlphaFoldDB" id="A0A8H4TVF0"/>
<reference evidence="10" key="2">
    <citation type="submission" date="2020-05" db="EMBL/GenBank/DDBJ databases">
        <authorList>
            <person name="Kim H.-S."/>
            <person name="Proctor R.H."/>
            <person name="Brown D.W."/>
        </authorList>
    </citation>
    <scope>NUCLEOTIDE SEQUENCE</scope>
    <source>
        <strain evidence="10">NRRL 20472</strain>
    </source>
</reference>
<dbReference type="GO" id="GO:0016705">
    <property type="term" value="F:oxidoreductase activity, acting on paired donors, with incorporation or reduction of molecular oxygen"/>
    <property type="evidence" value="ECO:0007669"/>
    <property type="project" value="InterPro"/>
</dbReference>
<evidence type="ECO:0000256" key="7">
    <source>
        <dbReference type="ARBA" id="ARBA00023033"/>
    </source>
</evidence>
<keyword evidence="9" id="KW-0472">Membrane</keyword>
<keyword evidence="9" id="KW-1133">Transmembrane helix</keyword>